<feature type="binding site" evidence="5">
    <location>
        <begin position="220"/>
        <end position="223"/>
    </location>
    <ligand>
        <name>pyridoxal 5'-phosphate</name>
        <dbReference type="ChEBI" id="CHEBI:597326"/>
    </ligand>
</feature>
<comment type="subunit">
    <text evidence="5">Homodimer.</text>
</comment>
<accession>A0A1I0CCT7</accession>
<dbReference type="InterPro" id="IPR004636">
    <property type="entry name" value="AcOrn/SuccOrn_fam"/>
</dbReference>
<keyword evidence="7" id="KW-1185">Reference proteome</keyword>
<dbReference type="NCBIfam" id="NF002325">
    <property type="entry name" value="PRK01278.1"/>
    <property type="match status" value="1"/>
</dbReference>
<evidence type="ECO:0000313" key="6">
    <source>
        <dbReference type="EMBL" id="SET17387.1"/>
    </source>
</evidence>
<feature type="binding site" evidence="5">
    <location>
        <position position="135"/>
    </location>
    <ligand>
        <name>pyridoxal 5'-phosphate</name>
        <dbReference type="ChEBI" id="CHEBI:597326"/>
    </ligand>
</feature>
<organism evidence="6 7">
    <name type="scientific">Anaerobranca gottschalkii DSM 13577</name>
    <dbReference type="NCBI Taxonomy" id="1120990"/>
    <lineage>
        <taxon>Bacteria</taxon>
        <taxon>Bacillati</taxon>
        <taxon>Bacillota</taxon>
        <taxon>Clostridia</taxon>
        <taxon>Eubacteriales</taxon>
        <taxon>Proteinivoracaceae</taxon>
        <taxon>Anaerobranca</taxon>
    </lineage>
</organism>
<keyword evidence="1 5" id="KW-0032">Aminotransferase</keyword>
<comment type="subcellular location">
    <subcellularLocation>
        <location evidence="5">Cytoplasm</location>
    </subcellularLocation>
</comment>
<dbReference type="GO" id="GO:0005737">
    <property type="term" value="C:cytoplasm"/>
    <property type="evidence" value="ECO:0007669"/>
    <property type="project" value="UniProtKB-SubCell"/>
</dbReference>
<keyword evidence="5" id="KW-0055">Arginine biosynthesis</keyword>
<proteinExistence type="inferred from homology"/>
<dbReference type="GO" id="GO:0030170">
    <property type="term" value="F:pyridoxal phosphate binding"/>
    <property type="evidence" value="ECO:0007669"/>
    <property type="project" value="InterPro"/>
</dbReference>
<comment type="cofactor">
    <cofactor evidence="5">
        <name>pyridoxal 5'-phosphate</name>
        <dbReference type="ChEBI" id="CHEBI:597326"/>
    </cofactor>
    <text evidence="5">Binds 1 pyridoxal phosphate per subunit.</text>
</comment>
<evidence type="ECO:0000256" key="4">
    <source>
        <dbReference type="ARBA" id="ARBA00022898"/>
    </source>
</evidence>
<dbReference type="Gene3D" id="3.90.1150.10">
    <property type="entry name" value="Aspartate Aminotransferase, domain 1"/>
    <property type="match status" value="1"/>
</dbReference>
<protein>
    <recommendedName>
        <fullName evidence="5">Acetylornithine aminotransferase</fullName>
        <shortName evidence="5">ACOAT</shortName>
        <ecNumber evidence="5">2.6.1.11</ecNumber>
    </recommendedName>
</protein>
<dbReference type="SUPFAM" id="SSF53383">
    <property type="entry name" value="PLP-dependent transferases"/>
    <property type="match status" value="1"/>
</dbReference>
<dbReference type="EC" id="2.6.1.11" evidence="5"/>
<dbReference type="GO" id="GO:0006526">
    <property type="term" value="P:L-arginine biosynthetic process"/>
    <property type="evidence" value="ECO:0007669"/>
    <property type="project" value="UniProtKB-UniRule"/>
</dbReference>
<dbReference type="PIRSF" id="PIRSF000521">
    <property type="entry name" value="Transaminase_4ab_Lys_Orn"/>
    <property type="match status" value="1"/>
</dbReference>
<dbReference type="InterPro" id="IPR050103">
    <property type="entry name" value="Class-III_PLP-dep_AT"/>
</dbReference>
<dbReference type="Proteomes" id="UP000243819">
    <property type="component" value="Unassembled WGS sequence"/>
</dbReference>
<dbReference type="InterPro" id="IPR015422">
    <property type="entry name" value="PyrdxlP-dep_Trfase_small"/>
</dbReference>
<dbReference type="PANTHER" id="PTHR11986">
    <property type="entry name" value="AMINOTRANSFERASE CLASS III"/>
    <property type="match status" value="1"/>
</dbReference>
<evidence type="ECO:0000256" key="1">
    <source>
        <dbReference type="ARBA" id="ARBA00022576"/>
    </source>
</evidence>
<dbReference type="PANTHER" id="PTHR11986:SF79">
    <property type="entry name" value="ACETYLORNITHINE AMINOTRANSFERASE, MITOCHONDRIAL"/>
    <property type="match status" value="1"/>
</dbReference>
<keyword evidence="2 5" id="KW-0028">Amino-acid biosynthesis</keyword>
<evidence type="ECO:0000256" key="5">
    <source>
        <dbReference type="HAMAP-Rule" id="MF_01107"/>
    </source>
</evidence>
<dbReference type="OrthoDB" id="9801052at2"/>
<dbReference type="HAMAP" id="MF_01107">
    <property type="entry name" value="ArgD_aminotrans_3"/>
    <property type="match status" value="1"/>
</dbReference>
<dbReference type="GO" id="GO:0042802">
    <property type="term" value="F:identical protein binding"/>
    <property type="evidence" value="ECO:0007669"/>
    <property type="project" value="TreeGrafter"/>
</dbReference>
<dbReference type="InterPro" id="IPR049704">
    <property type="entry name" value="Aminotrans_3_PPA_site"/>
</dbReference>
<feature type="binding site" evidence="5">
    <location>
        <position position="138"/>
    </location>
    <ligand>
        <name>N(2)-acetyl-L-ornithine</name>
        <dbReference type="ChEBI" id="CHEBI:57805"/>
    </ligand>
</feature>
<dbReference type="InterPro" id="IPR015421">
    <property type="entry name" value="PyrdxlP-dep_Trfase_major"/>
</dbReference>
<dbReference type="AlphaFoldDB" id="A0A1I0CCT7"/>
<dbReference type="STRING" id="1120990.SAMN03080614_10686"/>
<feature type="binding site" evidence="5">
    <location>
        <position position="278"/>
    </location>
    <ligand>
        <name>pyridoxal 5'-phosphate</name>
        <dbReference type="ChEBI" id="CHEBI:597326"/>
    </ligand>
</feature>
<dbReference type="InterPro" id="IPR015424">
    <property type="entry name" value="PyrdxlP-dep_Trfase"/>
</dbReference>
<comment type="pathway">
    <text evidence="5">Amino-acid biosynthesis; L-arginine biosynthesis; N(2)-acetyl-L-ornithine from L-glutamate: step 4/4.</text>
</comment>
<dbReference type="FunFam" id="3.40.640.10:FF:000004">
    <property type="entry name" value="Acetylornithine aminotransferase"/>
    <property type="match status" value="1"/>
</dbReference>
<dbReference type="InterPro" id="IPR005814">
    <property type="entry name" value="Aminotrans_3"/>
</dbReference>
<dbReference type="Gene3D" id="3.40.640.10">
    <property type="entry name" value="Type I PLP-dependent aspartate aminotransferase-like (Major domain)"/>
    <property type="match status" value="1"/>
</dbReference>
<keyword evidence="4 5" id="KW-0663">Pyridoxal phosphate</keyword>
<evidence type="ECO:0000313" key="7">
    <source>
        <dbReference type="Proteomes" id="UP000243819"/>
    </source>
</evidence>
<sequence>MENIFLEDKRYILNTYRRMDLNLVKGQGSFLWDDQGRRYLDMFSGIAVNNLGHGNKEIKEAINEQLEKYNHLSNFFVSESVVNLAKLLVENSFGSKVFFCNSGTEANEAALKLARKYGKSIREDKTEVLTFYNSFHGRTYGGLSLTGQEKYKQSFQPSVPGINHIKFNDCQDLKNKVSDKTCAVFLELVQGEGGIKEVSNEFIRDLVNLSKEYKFLIIVDEIQTGLGRTGDLFAYQGLGFTPHIITLAKALGGGLPLGAMVVGQELENVFQPGDHGSTFGGNPVACAAGVVVLSKLLEKEFLKEVKRKSSYLLGELIKLRDRFPQIILDIRGKGMIIGLEVGDYADKIKQRALEKGVLLNITSGTVLRLLPPLTITYEEIDLFLRVFSSILEEL</sequence>
<dbReference type="GO" id="GO:0003992">
    <property type="term" value="F:N2-acetyl-L-ornithine:2-oxoglutarate 5-aminotransferase activity"/>
    <property type="evidence" value="ECO:0007669"/>
    <property type="project" value="UniProtKB-UniRule"/>
</dbReference>
<dbReference type="EMBL" id="FOIF01000068">
    <property type="protein sequence ID" value="SET17387.1"/>
    <property type="molecule type" value="Genomic_DNA"/>
</dbReference>
<dbReference type="RefSeq" id="WP_091351456.1">
    <property type="nucleotide sequence ID" value="NZ_FOIF01000068.1"/>
</dbReference>
<keyword evidence="3 5" id="KW-0808">Transferase</keyword>
<dbReference type="CDD" id="cd00610">
    <property type="entry name" value="OAT_like"/>
    <property type="match status" value="1"/>
</dbReference>
<evidence type="ECO:0000256" key="3">
    <source>
        <dbReference type="ARBA" id="ARBA00022679"/>
    </source>
</evidence>
<dbReference type="NCBIfam" id="TIGR00707">
    <property type="entry name" value="argD"/>
    <property type="match status" value="1"/>
</dbReference>
<comment type="similarity">
    <text evidence="5">Belongs to the class-III pyridoxal-phosphate-dependent aminotransferase family. ArgD subfamily.</text>
</comment>
<dbReference type="Pfam" id="PF00202">
    <property type="entry name" value="Aminotran_3"/>
    <property type="match status" value="1"/>
</dbReference>
<keyword evidence="5" id="KW-0963">Cytoplasm</keyword>
<evidence type="ECO:0000256" key="2">
    <source>
        <dbReference type="ARBA" id="ARBA00022605"/>
    </source>
</evidence>
<comment type="catalytic activity">
    <reaction evidence="5">
        <text>N(2)-acetyl-L-ornithine + 2-oxoglutarate = N-acetyl-L-glutamate 5-semialdehyde + L-glutamate</text>
        <dbReference type="Rhea" id="RHEA:18049"/>
        <dbReference type="ChEBI" id="CHEBI:16810"/>
        <dbReference type="ChEBI" id="CHEBI:29123"/>
        <dbReference type="ChEBI" id="CHEBI:29985"/>
        <dbReference type="ChEBI" id="CHEBI:57805"/>
        <dbReference type="EC" id="2.6.1.11"/>
    </reaction>
</comment>
<comment type="miscellaneous">
    <text evidence="5">May also have succinyldiaminopimelate aminotransferase activity, thus carrying out the corresponding step in lysine biosynthesis.</text>
</comment>
<feature type="binding site" evidence="5">
    <location>
        <begin position="103"/>
        <end position="104"/>
    </location>
    <ligand>
        <name>pyridoxal 5'-phosphate</name>
        <dbReference type="ChEBI" id="CHEBI:597326"/>
    </ligand>
</feature>
<gene>
    <name evidence="5" type="primary">argD</name>
    <name evidence="6" type="ORF">SAMN03080614_10686</name>
</gene>
<feature type="binding site" evidence="5">
    <location>
        <position position="277"/>
    </location>
    <ligand>
        <name>N(2)-acetyl-L-ornithine</name>
        <dbReference type="ChEBI" id="CHEBI:57805"/>
    </ligand>
</feature>
<dbReference type="UniPathway" id="UPA00068">
    <property type="reaction ID" value="UER00109"/>
</dbReference>
<name>A0A1I0CCT7_9FIRM</name>
<dbReference type="PROSITE" id="PS00600">
    <property type="entry name" value="AA_TRANSFER_CLASS_3"/>
    <property type="match status" value="1"/>
</dbReference>
<reference evidence="7" key="1">
    <citation type="submission" date="2016-10" db="EMBL/GenBank/DDBJ databases">
        <authorList>
            <person name="Varghese N."/>
            <person name="Submissions S."/>
        </authorList>
    </citation>
    <scope>NUCLEOTIDE SEQUENCE [LARGE SCALE GENOMIC DNA]</scope>
    <source>
        <strain evidence="7">DSM 13577</strain>
    </source>
</reference>
<feature type="modified residue" description="N6-(pyridoxal phosphate)lysine" evidence="5">
    <location>
        <position position="249"/>
    </location>
</feature>